<comment type="function">
    <text evidence="1">TRAP proteins are part of a complex whose function is to bind calcium to the ER membrane and thereby regulate the retention of ER resident proteins.</text>
</comment>
<dbReference type="Pfam" id="PF07074">
    <property type="entry name" value="TRAP-gamma"/>
    <property type="match status" value="1"/>
</dbReference>
<name>A0A914CVE4_9BILA</name>
<comment type="subcellular location">
    <subcellularLocation>
        <location evidence="2">Endoplasmic reticulum membrane</location>
        <topology evidence="2">Multi-pass membrane protein</topology>
    </subcellularLocation>
</comment>
<proteinExistence type="inferred from homology"/>
<evidence type="ECO:0000256" key="9">
    <source>
        <dbReference type="ARBA" id="ARBA00030917"/>
    </source>
</evidence>
<sequence>MSKTKFTKEDELLLKDFSSHVSKKGHAIFYVSAAVVSLAPLYLFYGVHQMEIADSWIIWILAAAISTYLLQFSYKNLHKILKHQVVVKRGDAIARELNREFAGDKKMTTKEKDERILWKKNEVGDYEATTFTIFYNNVLFYAILMVLSFFILANINPAFNCLISMAGASDLEI</sequence>
<comment type="similarity">
    <text evidence="3">Belongs to the TRAP-gamma family.</text>
</comment>
<dbReference type="AlphaFoldDB" id="A0A914CVE4"/>
<protein>
    <recommendedName>
        <fullName evidence="4">Translocon-associated protein subunit gamma</fullName>
    </recommendedName>
    <alternativeName>
        <fullName evidence="9">Signal sequence receptor subunit gamma</fullName>
    </alternativeName>
</protein>
<dbReference type="GO" id="GO:0005789">
    <property type="term" value="C:endoplasmic reticulum membrane"/>
    <property type="evidence" value="ECO:0007669"/>
    <property type="project" value="UniProtKB-SubCell"/>
</dbReference>
<evidence type="ECO:0000256" key="8">
    <source>
        <dbReference type="ARBA" id="ARBA00023136"/>
    </source>
</evidence>
<evidence type="ECO:0000256" key="6">
    <source>
        <dbReference type="ARBA" id="ARBA00022824"/>
    </source>
</evidence>
<evidence type="ECO:0000256" key="2">
    <source>
        <dbReference type="ARBA" id="ARBA00004477"/>
    </source>
</evidence>
<dbReference type="GO" id="GO:0006614">
    <property type="term" value="P:SRP-dependent cotranslational protein targeting to membrane"/>
    <property type="evidence" value="ECO:0007669"/>
    <property type="project" value="InterPro"/>
</dbReference>
<organism evidence="11 12">
    <name type="scientific">Acrobeloides nanus</name>
    <dbReference type="NCBI Taxonomy" id="290746"/>
    <lineage>
        <taxon>Eukaryota</taxon>
        <taxon>Metazoa</taxon>
        <taxon>Ecdysozoa</taxon>
        <taxon>Nematoda</taxon>
        <taxon>Chromadorea</taxon>
        <taxon>Rhabditida</taxon>
        <taxon>Tylenchina</taxon>
        <taxon>Cephalobomorpha</taxon>
        <taxon>Cephaloboidea</taxon>
        <taxon>Cephalobidae</taxon>
        <taxon>Acrobeloides</taxon>
    </lineage>
</organism>
<keyword evidence="6" id="KW-0256">Endoplasmic reticulum</keyword>
<evidence type="ECO:0000256" key="5">
    <source>
        <dbReference type="ARBA" id="ARBA00022692"/>
    </source>
</evidence>
<keyword evidence="7 10" id="KW-1133">Transmembrane helix</keyword>
<evidence type="ECO:0000256" key="7">
    <source>
        <dbReference type="ARBA" id="ARBA00022989"/>
    </source>
</evidence>
<reference evidence="12" key="1">
    <citation type="submission" date="2022-11" db="UniProtKB">
        <authorList>
            <consortium name="WormBaseParasite"/>
        </authorList>
    </citation>
    <scope>IDENTIFICATION</scope>
</reference>
<feature type="transmembrane region" description="Helical" evidence="10">
    <location>
        <begin position="27"/>
        <end position="44"/>
    </location>
</feature>
<evidence type="ECO:0000256" key="4">
    <source>
        <dbReference type="ARBA" id="ARBA00022231"/>
    </source>
</evidence>
<dbReference type="PANTHER" id="PTHR13399:SF2">
    <property type="entry name" value="TRANSLOCON-ASSOCIATED PROTEIN SUBUNIT GAMMA"/>
    <property type="match status" value="1"/>
</dbReference>
<evidence type="ECO:0000256" key="3">
    <source>
        <dbReference type="ARBA" id="ARBA00007990"/>
    </source>
</evidence>
<keyword evidence="5 10" id="KW-0812">Transmembrane</keyword>
<keyword evidence="11" id="KW-1185">Reference proteome</keyword>
<feature type="transmembrane region" description="Helical" evidence="10">
    <location>
        <begin position="138"/>
        <end position="155"/>
    </location>
</feature>
<evidence type="ECO:0000256" key="10">
    <source>
        <dbReference type="SAM" id="Phobius"/>
    </source>
</evidence>
<evidence type="ECO:0000313" key="11">
    <source>
        <dbReference type="Proteomes" id="UP000887540"/>
    </source>
</evidence>
<evidence type="ECO:0000313" key="12">
    <source>
        <dbReference type="WBParaSite" id="ACRNAN_scaffold15134.g9945.t1"/>
    </source>
</evidence>
<evidence type="ECO:0000256" key="1">
    <source>
        <dbReference type="ARBA" id="ARBA00002838"/>
    </source>
</evidence>
<dbReference type="PANTHER" id="PTHR13399">
    <property type="entry name" value="TRANSLOCON-ASSOCIATED PROTEIN TRAP , GAMMA SUBUNIT"/>
    <property type="match status" value="1"/>
</dbReference>
<feature type="transmembrane region" description="Helical" evidence="10">
    <location>
        <begin position="56"/>
        <end position="74"/>
    </location>
</feature>
<dbReference type="Proteomes" id="UP000887540">
    <property type="component" value="Unplaced"/>
</dbReference>
<keyword evidence="8 10" id="KW-0472">Membrane</keyword>
<dbReference type="InterPro" id="IPR009779">
    <property type="entry name" value="SSR3"/>
</dbReference>
<dbReference type="WBParaSite" id="ACRNAN_scaffold15134.g9945.t1">
    <property type="protein sequence ID" value="ACRNAN_scaffold15134.g9945.t1"/>
    <property type="gene ID" value="ACRNAN_scaffold15134.g9945"/>
</dbReference>
<accession>A0A914CVE4</accession>